<proteinExistence type="predicted"/>
<reference evidence="2 3" key="1">
    <citation type="submission" date="2023-11" db="EMBL/GenBank/DDBJ databases">
        <title>Genome sequence of Microbacterium rhizosphaerae KACC 19337.</title>
        <authorList>
            <person name="Choi H."/>
            <person name="Kim S."/>
            <person name="Kim Y."/>
            <person name="Kwon S.-W."/>
            <person name="Heo J."/>
        </authorList>
    </citation>
    <scope>NUCLEOTIDE SEQUENCE [LARGE SCALE GENOMIC DNA]</scope>
    <source>
        <strain evidence="2 3">KACC 19337</strain>
    </source>
</reference>
<sequence>MPPPTPLAGHTSAGDPSVGATMPIPAGARSVVVDFQCTGGTFFEVGFGDRTTRGNAMMLDDAPYHGRCGGTKEFAWPVVAGMDGTLHVLIPANADWTAVPHFSTDEFTRDAAVTMDCKKFSWVAGELSDADNGYLTKAFGADEWRTRVDQAATDLAAQAASSQSPLKGLLTQLVPRLRDPALKPGSSQSVTQPIGTQVGDACTANQTEFVIQAHFGG</sequence>
<organism evidence="2 3">
    <name type="scientific">Microbacterium rhizosphaerae</name>
    <dbReference type="NCBI Taxonomy" id="1678237"/>
    <lineage>
        <taxon>Bacteria</taxon>
        <taxon>Bacillati</taxon>
        <taxon>Actinomycetota</taxon>
        <taxon>Actinomycetes</taxon>
        <taxon>Micrococcales</taxon>
        <taxon>Microbacteriaceae</taxon>
        <taxon>Microbacterium</taxon>
    </lineage>
</organism>
<evidence type="ECO:0000256" key="1">
    <source>
        <dbReference type="SAM" id="MobiDB-lite"/>
    </source>
</evidence>
<name>A0ABZ0SNU5_9MICO</name>
<dbReference type="EMBL" id="CP139368">
    <property type="protein sequence ID" value="WPR90624.1"/>
    <property type="molecule type" value="Genomic_DNA"/>
</dbReference>
<evidence type="ECO:0000313" key="2">
    <source>
        <dbReference type="EMBL" id="WPR90624.1"/>
    </source>
</evidence>
<keyword evidence="3" id="KW-1185">Reference proteome</keyword>
<evidence type="ECO:0000313" key="3">
    <source>
        <dbReference type="Proteomes" id="UP001323798"/>
    </source>
</evidence>
<feature type="region of interest" description="Disordered" evidence="1">
    <location>
        <begin position="1"/>
        <end position="21"/>
    </location>
</feature>
<dbReference type="RefSeq" id="WP_320943328.1">
    <property type="nucleotide sequence ID" value="NZ_BAABEU010000011.1"/>
</dbReference>
<protein>
    <submittedName>
        <fullName evidence="2">Uncharacterized protein</fullName>
    </submittedName>
</protein>
<dbReference type="Proteomes" id="UP001323798">
    <property type="component" value="Chromosome"/>
</dbReference>
<gene>
    <name evidence="2" type="ORF">SM116_04845</name>
</gene>
<accession>A0ABZ0SNU5</accession>